<dbReference type="InterPro" id="IPR032466">
    <property type="entry name" value="Metal_Hydrolase"/>
</dbReference>
<name>A0A852T0S6_9MICO</name>
<dbReference type="InterPro" id="IPR006680">
    <property type="entry name" value="Amidohydro-rel"/>
</dbReference>
<dbReference type="SUPFAM" id="SSF51556">
    <property type="entry name" value="Metallo-dependent hydrolases"/>
    <property type="match status" value="1"/>
</dbReference>
<accession>A0A852T0S6</accession>
<dbReference type="Proteomes" id="UP000589620">
    <property type="component" value="Unassembled WGS sequence"/>
</dbReference>
<evidence type="ECO:0000256" key="2">
    <source>
        <dbReference type="ARBA" id="ARBA00022723"/>
    </source>
</evidence>
<comment type="caution">
    <text evidence="10">The sequence shown here is derived from an EMBL/GenBank/DDBJ whole genome shotgun (WGS) entry which is preliminary data.</text>
</comment>
<evidence type="ECO:0000256" key="4">
    <source>
        <dbReference type="ARBA" id="ARBA00023277"/>
    </source>
</evidence>
<dbReference type="PANTHER" id="PTHR11113:SF14">
    <property type="entry name" value="N-ACETYLGLUCOSAMINE-6-PHOSPHATE DEACETYLASE"/>
    <property type="match status" value="1"/>
</dbReference>
<feature type="binding site" evidence="8">
    <location>
        <position position="232"/>
    </location>
    <ligand>
        <name>Zn(2+)</name>
        <dbReference type="ChEBI" id="CHEBI:29105"/>
    </ligand>
</feature>
<evidence type="ECO:0000256" key="3">
    <source>
        <dbReference type="ARBA" id="ARBA00022801"/>
    </source>
</evidence>
<dbReference type="GO" id="GO:0008448">
    <property type="term" value="F:N-acetylglucosamine-6-phosphate deacetylase activity"/>
    <property type="evidence" value="ECO:0007669"/>
    <property type="project" value="UniProtKB-EC"/>
</dbReference>
<proteinExistence type="inferred from homology"/>
<feature type="binding site" evidence="8">
    <location>
        <position position="145"/>
    </location>
    <ligand>
        <name>Zn(2+)</name>
        <dbReference type="ChEBI" id="CHEBI:29105"/>
    </ligand>
</feature>
<comment type="similarity">
    <text evidence="1 5">Belongs to the metallo-dependent hydrolases superfamily. NagA family.</text>
</comment>
<evidence type="ECO:0000256" key="5">
    <source>
        <dbReference type="PIRNR" id="PIRNR038994"/>
    </source>
</evidence>
<evidence type="ECO:0000259" key="9">
    <source>
        <dbReference type="Pfam" id="PF01979"/>
    </source>
</evidence>
<evidence type="ECO:0000313" key="10">
    <source>
        <dbReference type="EMBL" id="NYD74344.1"/>
    </source>
</evidence>
<dbReference type="PIRSF" id="PIRSF038994">
    <property type="entry name" value="NagA"/>
    <property type="match status" value="1"/>
</dbReference>
<keyword evidence="2 8" id="KW-0479">Metal-binding</keyword>
<protein>
    <submittedName>
        <fullName evidence="10">N-acetylglucosamine-6-phosphate deacetylase</fullName>
        <ecNumber evidence="10">3.5.1.25</ecNumber>
    </submittedName>
</protein>
<feature type="binding site" evidence="7">
    <location>
        <begin position="323"/>
        <end position="325"/>
    </location>
    <ligand>
        <name>substrate</name>
    </ligand>
</feature>
<dbReference type="NCBIfam" id="TIGR00221">
    <property type="entry name" value="nagA"/>
    <property type="match status" value="1"/>
</dbReference>
<dbReference type="InterPro" id="IPR011059">
    <property type="entry name" value="Metal-dep_hydrolase_composite"/>
</dbReference>
<keyword evidence="3 5" id="KW-0378">Hydrolase</keyword>
<reference evidence="10 11" key="1">
    <citation type="submission" date="2020-07" db="EMBL/GenBank/DDBJ databases">
        <title>Sequencing the genomes of 1000 actinobacteria strains.</title>
        <authorList>
            <person name="Klenk H.-P."/>
        </authorList>
    </citation>
    <scope>NUCLEOTIDE SEQUENCE [LARGE SCALE GENOMIC DNA]</scope>
    <source>
        <strain evidence="10 11">DSM 23871</strain>
    </source>
</reference>
<dbReference type="InterPro" id="IPR003764">
    <property type="entry name" value="GlcNAc_6-P_deAcase"/>
</dbReference>
<evidence type="ECO:0000256" key="6">
    <source>
        <dbReference type="PIRSR" id="PIRSR038994-1"/>
    </source>
</evidence>
<dbReference type="Pfam" id="PF01979">
    <property type="entry name" value="Amidohydro_1"/>
    <property type="match status" value="1"/>
</dbReference>
<evidence type="ECO:0000313" key="11">
    <source>
        <dbReference type="Proteomes" id="UP000589620"/>
    </source>
</evidence>
<evidence type="ECO:0000256" key="8">
    <source>
        <dbReference type="PIRSR" id="PIRSR038994-3"/>
    </source>
</evidence>
<comment type="cofactor">
    <cofactor evidence="8">
        <name>a divalent metal cation</name>
        <dbReference type="ChEBI" id="CHEBI:60240"/>
    </cofactor>
    <text evidence="8">Binds 1 divalent metal cation per subunit.</text>
</comment>
<dbReference type="CDD" id="cd00854">
    <property type="entry name" value="NagA"/>
    <property type="match status" value="1"/>
</dbReference>
<sequence length="398" mass="41064">MSGLVIHSARKVDAEGLVDDFWLVAEGAHITATGTGAGWREAVRSGTDDDAAGLGPSSTDVQVIDAHGHWLTPGFIDLHCHGGGGHPYDDGIDQMRAALATHRAHGTTRSLVSHVANPLASLRESLAVVAELTASDPLVLGSHLEGPFLAAERRGAHDARFLRDPEPEAVEELIAAARGTLRTATIAPELPNALEAIGVLIEADVVVGVGHTAAGYAQTARAFEVGARLLSHAFNAMPGIHHRAPGPVMAAIDHPEVTLELILDGLHVAPTVGALLFREAPGRVALVTDAMAAAGATDGDYRLGGLNVTVHDGLAVLSGTDTIAGSTLTQDVALRNAVTLAGLDPVVAVAALTRTPARVLGEGHRLGRLHAGYVADAVLLDHEWNVTAVVADGAPLPR</sequence>
<dbReference type="Gene3D" id="3.20.20.140">
    <property type="entry name" value="Metal-dependent hydrolases"/>
    <property type="match status" value="1"/>
</dbReference>
<organism evidence="10 11">
    <name type="scientific">Leifsonia soli</name>
    <dbReference type="NCBI Taxonomy" id="582665"/>
    <lineage>
        <taxon>Bacteria</taxon>
        <taxon>Bacillati</taxon>
        <taxon>Actinomycetota</taxon>
        <taxon>Actinomycetes</taxon>
        <taxon>Micrococcales</taxon>
        <taxon>Microbacteriaceae</taxon>
        <taxon>Leifsonia</taxon>
    </lineage>
</organism>
<dbReference type="PANTHER" id="PTHR11113">
    <property type="entry name" value="N-ACETYLGLUCOSAMINE-6-PHOSPHATE DEACETYLASE"/>
    <property type="match status" value="1"/>
</dbReference>
<dbReference type="EMBL" id="JACCBJ010000001">
    <property type="protein sequence ID" value="NYD74344.1"/>
    <property type="molecule type" value="Genomic_DNA"/>
</dbReference>
<evidence type="ECO:0000256" key="1">
    <source>
        <dbReference type="ARBA" id="ARBA00010716"/>
    </source>
</evidence>
<evidence type="ECO:0000256" key="7">
    <source>
        <dbReference type="PIRSR" id="PIRSR038994-2"/>
    </source>
</evidence>
<dbReference type="AlphaFoldDB" id="A0A852T0S6"/>
<dbReference type="SUPFAM" id="SSF51338">
    <property type="entry name" value="Composite domain of metallo-dependent hydrolases"/>
    <property type="match status" value="1"/>
</dbReference>
<keyword evidence="4 5" id="KW-0119">Carbohydrate metabolism</keyword>
<gene>
    <name evidence="10" type="ORF">BJ963_001863</name>
</gene>
<dbReference type="GO" id="GO:0006046">
    <property type="term" value="P:N-acetylglucosamine catabolic process"/>
    <property type="evidence" value="ECO:0007669"/>
    <property type="project" value="TreeGrafter"/>
</dbReference>
<feature type="binding site" evidence="7">
    <location>
        <position position="267"/>
    </location>
    <ligand>
        <name>substrate</name>
    </ligand>
</feature>
<keyword evidence="11" id="KW-1185">Reference proteome</keyword>
<feature type="binding site" evidence="7">
    <location>
        <position position="243"/>
    </location>
    <ligand>
        <name>substrate</name>
    </ligand>
</feature>
<feature type="binding site" evidence="7">
    <location>
        <begin position="235"/>
        <end position="236"/>
    </location>
    <ligand>
        <name>substrate</name>
    </ligand>
</feature>
<feature type="active site" description="Proton donor/acceptor" evidence="6">
    <location>
        <position position="289"/>
    </location>
</feature>
<dbReference type="Gene3D" id="2.30.40.10">
    <property type="entry name" value="Urease, subunit C, domain 1"/>
    <property type="match status" value="1"/>
</dbReference>
<feature type="domain" description="Amidohydrolase-related" evidence="9">
    <location>
        <begin position="71"/>
        <end position="393"/>
    </location>
</feature>
<dbReference type="RefSeq" id="WP_179456190.1">
    <property type="nucleotide sequence ID" value="NZ_BAAAPX010000001.1"/>
</dbReference>
<feature type="binding site" evidence="7">
    <location>
        <position position="156"/>
    </location>
    <ligand>
        <name>substrate</name>
    </ligand>
</feature>
<feature type="binding site" evidence="8">
    <location>
        <position position="211"/>
    </location>
    <ligand>
        <name>Zn(2+)</name>
        <dbReference type="ChEBI" id="CHEBI:29105"/>
    </ligand>
</feature>
<dbReference type="EC" id="3.5.1.25" evidence="10"/>
<dbReference type="GO" id="GO:0046872">
    <property type="term" value="F:metal ion binding"/>
    <property type="evidence" value="ECO:0007669"/>
    <property type="project" value="UniProtKB-KW"/>
</dbReference>